<dbReference type="Gene3D" id="1.25.10.10">
    <property type="entry name" value="Leucine-rich Repeat Variant"/>
    <property type="match status" value="1"/>
</dbReference>
<evidence type="ECO:0000256" key="2">
    <source>
        <dbReference type="ARBA" id="ARBA00022448"/>
    </source>
</evidence>
<evidence type="ECO:0000256" key="3">
    <source>
        <dbReference type="ARBA" id="ARBA00022490"/>
    </source>
</evidence>
<dbReference type="GO" id="GO:0006606">
    <property type="term" value="P:protein import into nucleus"/>
    <property type="evidence" value="ECO:0007669"/>
    <property type="project" value="InterPro"/>
</dbReference>
<accession>A0A1S3Z4X9</accession>
<protein>
    <submittedName>
        <fullName evidence="6">Importin-5</fullName>
    </submittedName>
</protein>
<dbReference type="InterPro" id="IPR040122">
    <property type="entry name" value="Importin_beta"/>
</dbReference>
<proteinExistence type="predicted"/>
<dbReference type="AlphaFoldDB" id="A0A1S3Z4X9"/>
<dbReference type="GO" id="GO:0005737">
    <property type="term" value="C:cytoplasm"/>
    <property type="evidence" value="ECO:0007669"/>
    <property type="project" value="UniProtKB-SubCell"/>
</dbReference>
<dbReference type="OMA" id="IFEHAND"/>
<dbReference type="InterPro" id="IPR011989">
    <property type="entry name" value="ARM-like"/>
</dbReference>
<gene>
    <name evidence="6" type="primary">LOC107783012</name>
</gene>
<comment type="subcellular location">
    <subcellularLocation>
        <location evidence="1">Cytoplasm</location>
    </subcellularLocation>
</comment>
<keyword evidence="4" id="KW-0677">Repeat</keyword>
<dbReference type="SUPFAM" id="SSF48371">
    <property type="entry name" value="ARM repeat"/>
    <property type="match status" value="1"/>
</dbReference>
<dbReference type="KEGG" id="nta:107783012"/>
<dbReference type="InterPro" id="IPR016024">
    <property type="entry name" value="ARM-type_fold"/>
</dbReference>
<name>A0A1S3Z4X9_TOBAC</name>
<keyword evidence="5" id="KW-0653">Protein transport</keyword>
<evidence type="ECO:0000256" key="1">
    <source>
        <dbReference type="ARBA" id="ARBA00004496"/>
    </source>
</evidence>
<dbReference type="PaxDb" id="4097-A0A1S3Z4X9"/>
<dbReference type="InterPro" id="IPR000357">
    <property type="entry name" value="HEAT"/>
</dbReference>
<dbReference type="Pfam" id="PF02985">
    <property type="entry name" value="HEAT"/>
    <property type="match status" value="1"/>
</dbReference>
<dbReference type="RefSeq" id="XP_016459453.1">
    <property type="nucleotide sequence ID" value="XM_016603967.1"/>
</dbReference>
<dbReference type="STRING" id="4097.A0A1S3Z4X9"/>
<evidence type="ECO:0000256" key="4">
    <source>
        <dbReference type="ARBA" id="ARBA00022737"/>
    </source>
</evidence>
<dbReference type="PANTHER" id="PTHR10527">
    <property type="entry name" value="IMPORTIN BETA"/>
    <property type="match status" value="1"/>
</dbReference>
<evidence type="ECO:0000256" key="5">
    <source>
        <dbReference type="ARBA" id="ARBA00022927"/>
    </source>
</evidence>
<dbReference type="SMR" id="A0A1S3Z4X9"/>
<sequence length="300" mass="34215">MSLQKVQTENENSKRELNQKTLMLRREKWQEDHILWQLCRILKTLIKMVKAAFLPFFDELASFLIPLWGKDKTAQERCAPTVIFASLVRECPEAALKYCDIFLPLFLDASNDENPRVRQNALYGLGLYAEYGSSVFKPVVKEVISRINVVIMHLCAREPENECAYDNAVSALGKICQFHRESINSAQIIPVWLNCLPIKGDLAEAKYVHGELCSMVERSDIELIGPSYQYIPKIISVFAEVLCSEKDLATEETKNRIINILRQLQQTLPSATLESALTYLVPRQEMELKSILSPEEDAGF</sequence>
<keyword evidence="2" id="KW-0813">Transport</keyword>
<evidence type="ECO:0000313" key="6">
    <source>
        <dbReference type="RefSeq" id="XP_016459453.1"/>
    </source>
</evidence>
<organism evidence="6">
    <name type="scientific">Nicotiana tabacum</name>
    <name type="common">Common tobacco</name>
    <dbReference type="NCBI Taxonomy" id="4097"/>
    <lineage>
        <taxon>Eukaryota</taxon>
        <taxon>Viridiplantae</taxon>
        <taxon>Streptophyta</taxon>
        <taxon>Embryophyta</taxon>
        <taxon>Tracheophyta</taxon>
        <taxon>Spermatophyta</taxon>
        <taxon>Magnoliopsida</taxon>
        <taxon>eudicotyledons</taxon>
        <taxon>Gunneridae</taxon>
        <taxon>Pentapetalae</taxon>
        <taxon>asterids</taxon>
        <taxon>lamiids</taxon>
        <taxon>Solanales</taxon>
        <taxon>Solanaceae</taxon>
        <taxon>Nicotianoideae</taxon>
        <taxon>Nicotianeae</taxon>
        <taxon>Nicotiana</taxon>
    </lineage>
</organism>
<reference evidence="6" key="1">
    <citation type="submission" date="2025-08" db="UniProtKB">
        <authorList>
            <consortium name="RefSeq"/>
        </authorList>
    </citation>
    <scope>IDENTIFICATION</scope>
</reference>
<dbReference type="GO" id="GO:0005634">
    <property type="term" value="C:nucleus"/>
    <property type="evidence" value="ECO:0007669"/>
    <property type="project" value="UniProtKB-SubCell"/>
</dbReference>
<dbReference type="OrthoDB" id="1295529at2759"/>
<keyword evidence="3" id="KW-0963">Cytoplasm</keyword>